<dbReference type="PANTHER" id="PTHR23416:SF23">
    <property type="entry name" value="ACETYLTRANSFERASE C18B11.09C-RELATED"/>
    <property type="match status" value="1"/>
</dbReference>
<gene>
    <name evidence="3" type="ORF">DXC17_10735</name>
</gene>
<dbReference type="InterPro" id="IPR051159">
    <property type="entry name" value="Hexapeptide_acetyltransf"/>
</dbReference>
<dbReference type="CDD" id="cd04647">
    <property type="entry name" value="LbH_MAT_like"/>
    <property type="match status" value="1"/>
</dbReference>
<comment type="similarity">
    <text evidence="1">Belongs to the transferase hexapeptide repeat family.</text>
</comment>
<evidence type="ECO:0000256" key="1">
    <source>
        <dbReference type="ARBA" id="ARBA00007274"/>
    </source>
</evidence>
<dbReference type="AlphaFoldDB" id="A0A3E4W8G7"/>
<organism evidence="3 4">
    <name type="scientific">Phocaeicola plebeius</name>
    <dbReference type="NCBI Taxonomy" id="310297"/>
    <lineage>
        <taxon>Bacteria</taxon>
        <taxon>Pseudomonadati</taxon>
        <taxon>Bacteroidota</taxon>
        <taxon>Bacteroidia</taxon>
        <taxon>Bacteroidales</taxon>
        <taxon>Bacteroidaceae</taxon>
        <taxon>Phocaeicola</taxon>
    </lineage>
</organism>
<evidence type="ECO:0000313" key="3">
    <source>
        <dbReference type="EMBL" id="RGM38505.1"/>
    </source>
</evidence>
<keyword evidence="2 3" id="KW-0808">Transferase</keyword>
<dbReference type="InterPro" id="IPR001451">
    <property type="entry name" value="Hexapep"/>
</dbReference>
<dbReference type="InterPro" id="IPR011004">
    <property type="entry name" value="Trimer_LpxA-like_sf"/>
</dbReference>
<dbReference type="SUPFAM" id="SSF51161">
    <property type="entry name" value="Trimeric LpxA-like enzymes"/>
    <property type="match status" value="1"/>
</dbReference>
<accession>A0A3E4W8G7</accession>
<dbReference type="GO" id="GO:0008374">
    <property type="term" value="F:O-acyltransferase activity"/>
    <property type="evidence" value="ECO:0007669"/>
    <property type="project" value="TreeGrafter"/>
</dbReference>
<evidence type="ECO:0000256" key="2">
    <source>
        <dbReference type="ARBA" id="ARBA00022679"/>
    </source>
</evidence>
<comment type="caution">
    <text evidence="3">The sequence shown here is derived from an EMBL/GenBank/DDBJ whole genome shotgun (WGS) entry which is preliminary data.</text>
</comment>
<dbReference type="Gene3D" id="2.160.10.10">
    <property type="entry name" value="Hexapeptide repeat proteins"/>
    <property type="match status" value="1"/>
</dbReference>
<sequence>MILYTLNRIRKYYFILIELFCSFIQKVDLNIKSIKYGKNCKFIGYTTFYKTAHSQITISEKCTFNSTTEWNLLGCNKRCIISTLTPNACIQIGSDCGFSGVTIGAFNCIKIGNQCIIGANVTITDSDWHPIHPNNRHNGDIKTSPVIIGDNVFIGANSIILKGSIIGKNSVIGAGSVVSGNIPENTIAAGNPCKIIRKIE</sequence>
<dbReference type="PANTHER" id="PTHR23416">
    <property type="entry name" value="SIALIC ACID SYNTHASE-RELATED"/>
    <property type="match status" value="1"/>
</dbReference>
<reference evidence="3 4" key="1">
    <citation type="submission" date="2018-08" db="EMBL/GenBank/DDBJ databases">
        <title>A genome reference for cultivated species of the human gut microbiota.</title>
        <authorList>
            <person name="Zou Y."/>
            <person name="Xue W."/>
            <person name="Luo G."/>
        </authorList>
    </citation>
    <scope>NUCLEOTIDE SEQUENCE [LARGE SCALE GENOMIC DNA]</scope>
    <source>
        <strain evidence="3 4">OM08-14</strain>
    </source>
</reference>
<dbReference type="EMBL" id="QSTF01000028">
    <property type="protein sequence ID" value="RGM38505.1"/>
    <property type="molecule type" value="Genomic_DNA"/>
</dbReference>
<name>A0A3E4W8G7_9BACT</name>
<proteinExistence type="inferred from homology"/>
<keyword evidence="3" id="KW-0012">Acyltransferase</keyword>
<evidence type="ECO:0000313" key="4">
    <source>
        <dbReference type="Proteomes" id="UP000260780"/>
    </source>
</evidence>
<dbReference type="Pfam" id="PF14602">
    <property type="entry name" value="Hexapep_2"/>
    <property type="match status" value="1"/>
</dbReference>
<protein>
    <submittedName>
        <fullName evidence="3">Acyltransferase</fullName>
    </submittedName>
</protein>
<dbReference type="Proteomes" id="UP000260780">
    <property type="component" value="Unassembled WGS sequence"/>
</dbReference>
<dbReference type="RefSeq" id="WP_117748099.1">
    <property type="nucleotide sequence ID" value="NZ_JBGKGL010000001.1"/>
</dbReference>